<organism evidence="1 2">
    <name type="scientific">Marinitenerispora sediminis</name>
    <dbReference type="NCBI Taxonomy" id="1931232"/>
    <lineage>
        <taxon>Bacteria</taxon>
        <taxon>Bacillati</taxon>
        <taxon>Actinomycetota</taxon>
        <taxon>Actinomycetes</taxon>
        <taxon>Streptosporangiales</taxon>
        <taxon>Nocardiopsidaceae</taxon>
        <taxon>Marinitenerispora</taxon>
    </lineage>
</organism>
<accession>A0A368T677</accession>
<gene>
    <name evidence="1" type="ORF">DEF24_11620</name>
</gene>
<dbReference type="OrthoDB" id="9800864at2"/>
<reference evidence="1 2" key="1">
    <citation type="submission" date="2018-04" db="EMBL/GenBank/DDBJ databases">
        <title>Novel actinobacteria from marine sediment.</title>
        <authorList>
            <person name="Ng Z.Y."/>
            <person name="Tan G.Y.A."/>
        </authorList>
    </citation>
    <scope>NUCLEOTIDE SEQUENCE [LARGE SCALE GENOMIC DNA]</scope>
    <source>
        <strain evidence="1 2">TPS81</strain>
    </source>
</reference>
<dbReference type="EMBL" id="QEIN01000076">
    <property type="protein sequence ID" value="RCV58972.1"/>
    <property type="molecule type" value="Genomic_DNA"/>
</dbReference>
<evidence type="ECO:0000313" key="2">
    <source>
        <dbReference type="Proteomes" id="UP000253318"/>
    </source>
</evidence>
<proteinExistence type="predicted"/>
<sequence>MSTDERLTADQAASLAGVRRDTWHSYVSRGQAPEPDGRVGRTPWWWRSTVERYLDSRPGQGARTDRA</sequence>
<dbReference type="Proteomes" id="UP000253318">
    <property type="component" value="Unassembled WGS sequence"/>
</dbReference>
<evidence type="ECO:0000313" key="1">
    <source>
        <dbReference type="EMBL" id="RCV58972.1"/>
    </source>
</evidence>
<keyword evidence="2" id="KW-1185">Reference proteome</keyword>
<dbReference type="AlphaFoldDB" id="A0A368T677"/>
<protein>
    <submittedName>
        <fullName evidence="1">Transcriptional regulator</fullName>
    </submittedName>
</protein>
<comment type="caution">
    <text evidence="1">The sequence shown here is derived from an EMBL/GenBank/DDBJ whole genome shotgun (WGS) entry which is preliminary data.</text>
</comment>
<name>A0A368T677_9ACTN</name>